<dbReference type="InterPro" id="IPR035919">
    <property type="entry name" value="EAL_sf"/>
</dbReference>
<reference evidence="1 2" key="1">
    <citation type="submission" date="2020-10" db="EMBL/GenBank/DDBJ databases">
        <title>Complete genome sequence of a novel Pseudomonas fluorescens strain isolated from the flower of kumarahou (Pomaderris kumeraho).</title>
        <authorList>
            <person name="Summers M.C."/>
            <person name="Nowak V."/>
            <person name="Fairhurst M.J."/>
            <person name="Owen J.G."/>
            <person name="Gerth M.L."/>
            <person name="Patrick W.M."/>
        </authorList>
    </citation>
    <scope>NUCLEOTIDE SEQUENCE [LARGE SCALE GENOMIC DNA]</scope>
    <source>
        <strain evidence="1 2">KF1</strain>
    </source>
</reference>
<dbReference type="AlphaFoldDB" id="A0A1B3DAW3"/>
<organism evidence="1 2">
    <name type="scientific">Pseudomonas fluorescens</name>
    <dbReference type="NCBI Taxonomy" id="294"/>
    <lineage>
        <taxon>Bacteria</taxon>
        <taxon>Pseudomonadati</taxon>
        <taxon>Pseudomonadota</taxon>
        <taxon>Gammaproteobacteria</taxon>
        <taxon>Pseudomonadales</taxon>
        <taxon>Pseudomonadaceae</taxon>
        <taxon>Pseudomonas</taxon>
    </lineage>
</organism>
<dbReference type="RefSeq" id="WP_069076427.1">
    <property type="nucleotide sequence ID" value="NZ_CP015637.1"/>
</dbReference>
<dbReference type="EMBL" id="CP063233">
    <property type="protein sequence ID" value="QOU07715.1"/>
    <property type="molecule type" value="Genomic_DNA"/>
</dbReference>
<dbReference type="SUPFAM" id="SSF141868">
    <property type="entry name" value="EAL domain-like"/>
    <property type="match status" value="1"/>
</dbReference>
<protein>
    <recommendedName>
        <fullName evidence="3">EAL domain-containing protein</fullName>
    </recommendedName>
</protein>
<proteinExistence type="predicted"/>
<evidence type="ECO:0000313" key="1">
    <source>
        <dbReference type="EMBL" id="QOU07715.1"/>
    </source>
</evidence>
<dbReference type="OrthoDB" id="6833020at2"/>
<name>A0A1B3DAW3_PSEFL</name>
<evidence type="ECO:0000313" key="2">
    <source>
        <dbReference type="Proteomes" id="UP000593833"/>
    </source>
</evidence>
<accession>A0A1B3DAW3</accession>
<gene>
    <name evidence="1" type="ORF">IM720_13625</name>
</gene>
<evidence type="ECO:0008006" key="3">
    <source>
        <dbReference type="Google" id="ProtNLM"/>
    </source>
</evidence>
<dbReference type="Gene3D" id="3.20.20.450">
    <property type="entry name" value="EAL domain"/>
    <property type="match status" value="1"/>
</dbReference>
<sequence>MNSEKISPAGIAEFKFLRQAIVERNCTLWGSETRVDSTTNLLTHAHELHPMCREQLQCAYREALQLLTPRSTNATRKLPAASRYPAMHKFLRIDQSALMCPDMLKQLIQTSDTLEQYKQQLVISVENPLDALPSPVERRAMVRQLYTLKDRSGIKLAYNNYKLDTKPADLLIELKLYDYIKMPFPDTAIRLSLNTHSDLFNRLYDRMLELISVTRVSFIADQVEFSDSAMLAKHLPFNYFQGGYYSPAESL</sequence>
<dbReference type="Proteomes" id="UP000593833">
    <property type="component" value="Chromosome"/>
</dbReference>